<dbReference type="PROSITE" id="PS50851">
    <property type="entry name" value="CHEW"/>
    <property type="match status" value="1"/>
</dbReference>
<dbReference type="InterPro" id="IPR002545">
    <property type="entry name" value="CheW-lke_dom"/>
</dbReference>
<organism evidence="2 3">
    <name type="scientific">Marinobacter excellens HL-55</name>
    <dbReference type="NCBI Taxonomy" id="1305731"/>
    <lineage>
        <taxon>Bacteria</taxon>
        <taxon>Pseudomonadati</taxon>
        <taxon>Pseudomonadota</taxon>
        <taxon>Gammaproteobacteria</taxon>
        <taxon>Pseudomonadales</taxon>
        <taxon>Marinobacteraceae</taxon>
        <taxon>Marinobacter</taxon>
    </lineage>
</organism>
<evidence type="ECO:0000259" key="1">
    <source>
        <dbReference type="PROSITE" id="PS50851"/>
    </source>
</evidence>
<dbReference type="Gene3D" id="2.40.50.180">
    <property type="entry name" value="CheA-289, Domain 4"/>
    <property type="match status" value="1"/>
</dbReference>
<dbReference type="Pfam" id="PF01584">
    <property type="entry name" value="CheW"/>
    <property type="match status" value="1"/>
</dbReference>
<dbReference type="AlphaFoldDB" id="A0A0P7Z4Z5"/>
<dbReference type="SUPFAM" id="SSF50341">
    <property type="entry name" value="CheW-like"/>
    <property type="match status" value="1"/>
</dbReference>
<dbReference type="InterPro" id="IPR036061">
    <property type="entry name" value="CheW-like_dom_sf"/>
</dbReference>
<evidence type="ECO:0000313" key="2">
    <source>
        <dbReference type="EMBL" id="KPQ26955.1"/>
    </source>
</evidence>
<accession>A0A0P7Z4Z5</accession>
<sequence length="153" mass="16498">MKENSQSLSCVMVPVCDRQLLLPNVSIAEVVDFSSTDAGANTPEWLVGFLDWRGLTLPVISYDAANGGSLTVPGDNRGRIIVLNTIGPAHQQAPFMALIIQGIPSQARLEEDQIRQLDGEAGPADLMQVEVDGETAWIPNLEYLESLALNAKP</sequence>
<comment type="caution">
    <text evidence="2">The sequence shown here is derived from an EMBL/GenBank/DDBJ whole genome shotgun (WGS) entry which is preliminary data.</text>
</comment>
<gene>
    <name evidence="2" type="primary">chpC</name>
    <name evidence="2" type="ORF">HLUCCX14_16795</name>
</gene>
<dbReference type="Gene3D" id="2.30.30.40">
    <property type="entry name" value="SH3 Domains"/>
    <property type="match status" value="1"/>
</dbReference>
<dbReference type="EMBL" id="LJZQ01000039">
    <property type="protein sequence ID" value="KPQ26955.1"/>
    <property type="molecule type" value="Genomic_DNA"/>
</dbReference>
<evidence type="ECO:0000313" key="3">
    <source>
        <dbReference type="Proteomes" id="UP000050416"/>
    </source>
</evidence>
<proteinExistence type="predicted"/>
<reference evidence="2 3" key="1">
    <citation type="submission" date="2015-09" db="EMBL/GenBank/DDBJ databases">
        <title>Identification and resolution of microdiversity through metagenomic sequencing of parallel consortia.</title>
        <authorList>
            <person name="Nelson W.C."/>
            <person name="Romine M.F."/>
            <person name="Lindemann S.R."/>
        </authorList>
    </citation>
    <scope>NUCLEOTIDE SEQUENCE [LARGE SCALE GENOMIC DNA]</scope>
    <source>
        <strain evidence="2">HL-55</strain>
    </source>
</reference>
<dbReference type="GO" id="GO:0006935">
    <property type="term" value="P:chemotaxis"/>
    <property type="evidence" value="ECO:0007669"/>
    <property type="project" value="InterPro"/>
</dbReference>
<name>A0A0P7Z4Z5_9GAMM</name>
<dbReference type="PATRIC" id="fig|1305731.5.peg.2324"/>
<dbReference type="SMART" id="SM00260">
    <property type="entry name" value="CheW"/>
    <property type="match status" value="1"/>
</dbReference>
<dbReference type="GO" id="GO:0007165">
    <property type="term" value="P:signal transduction"/>
    <property type="evidence" value="ECO:0007669"/>
    <property type="project" value="InterPro"/>
</dbReference>
<dbReference type="Proteomes" id="UP000050416">
    <property type="component" value="Unassembled WGS sequence"/>
</dbReference>
<protein>
    <submittedName>
        <fullName evidence="2">Chemosensory pili system protein ChpC</fullName>
    </submittedName>
</protein>
<dbReference type="OrthoDB" id="5765252at2"/>
<dbReference type="STRING" id="1305731.GCA_000934705_03153"/>
<feature type="domain" description="CheW-like" evidence="1">
    <location>
        <begin position="7"/>
        <end position="150"/>
    </location>
</feature>